<accession>A0AAV8Y8Z5</accession>
<dbReference type="Proteomes" id="UP001162156">
    <property type="component" value="Unassembled WGS sequence"/>
</dbReference>
<organism evidence="2 3">
    <name type="scientific">Rhamnusium bicolor</name>
    <dbReference type="NCBI Taxonomy" id="1586634"/>
    <lineage>
        <taxon>Eukaryota</taxon>
        <taxon>Metazoa</taxon>
        <taxon>Ecdysozoa</taxon>
        <taxon>Arthropoda</taxon>
        <taxon>Hexapoda</taxon>
        <taxon>Insecta</taxon>
        <taxon>Pterygota</taxon>
        <taxon>Neoptera</taxon>
        <taxon>Endopterygota</taxon>
        <taxon>Coleoptera</taxon>
        <taxon>Polyphaga</taxon>
        <taxon>Cucujiformia</taxon>
        <taxon>Chrysomeloidea</taxon>
        <taxon>Cerambycidae</taxon>
        <taxon>Lepturinae</taxon>
        <taxon>Rhagiini</taxon>
        <taxon>Rhamnusium</taxon>
    </lineage>
</organism>
<feature type="region of interest" description="Disordered" evidence="1">
    <location>
        <begin position="1"/>
        <end position="26"/>
    </location>
</feature>
<gene>
    <name evidence="2" type="ORF">NQ314_008602</name>
</gene>
<evidence type="ECO:0000256" key="1">
    <source>
        <dbReference type="SAM" id="MobiDB-lite"/>
    </source>
</evidence>
<sequence length="75" mass="8898">MSVEDYLNKNDDRYESEPEEKGKYPTSKVFSTSEENMVNYLKQCSNMNYGLTYQEIRVFVYDCAKVLRGCKYPEK</sequence>
<comment type="caution">
    <text evidence="2">The sequence shown here is derived from an EMBL/GenBank/DDBJ whole genome shotgun (WGS) entry which is preliminary data.</text>
</comment>
<reference evidence="2" key="1">
    <citation type="journal article" date="2023" name="Insect Mol. Biol.">
        <title>Genome sequencing provides insights into the evolution of gene families encoding plant cell wall-degrading enzymes in longhorned beetles.</title>
        <authorList>
            <person name="Shin N.R."/>
            <person name="Okamura Y."/>
            <person name="Kirsch R."/>
            <person name="Pauchet Y."/>
        </authorList>
    </citation>
    <scope>NUCLEOTIDE SEQUENCE</scope>
    <source>
        <strain evidence="2">RBIC_L_NR</strain>
    </source>
</reference>
<dbReference type="EMBL" id="JANEYF010002376">
    <property type="protein sequence ID" value="KAJ8947443.1"/>
    <property type="molecule type" value="Genomic_DNA"/>
</dbReference>
<dbReference type="AlphaFoldDB" id="A0AAV8Y8Z5"/>
<evidence type="ECO:0000313" key="2">
    <source>
        <dbReference type="EMBL" id="KAJ8947443.1"/>
    </source>
</evidence>
<name>A0AAV8Y8Z5_9CUCU</name>
<protein>
    <submittedName>
        <fullName evidence="2">Uncharacterized protein</fullName>
    </submittedName>
</protein>
<keyword evidence="3" id="KW-1185">Reference proteome</keyword>
<proteinExistence type="predicted"/>
<feature type="compositionally biased region" description="Basic and acidic residues" evidence="1">
    <location>
        <begin position="1"/>
        <end position="23"/>
    </location>
</feature>
<evidence type="ECO:0000313" key="3">
    <source>
        <dbReference type="Proteomes" id="UP001162156"/>
    </source>
</evidence>